<reference evidence="1" key="1">
    <citation type="submission" date="2017-05" db="UniProtKB">
        <authorList>
            <consortium name="EnsemblMetazoa"/>
        </authorList>
    </citation>
    <scope>IDENTIFICATION</scope>
</reference>
<organism evidence="1">
    <name type="scientific">Amphimedon queenslandica</name>
    <name type="common">Sponge</name>
    <dbReference type="NCBI Taxonomy" id="400682"/>
    <lineage>
        <taxon>Eukaryota</taxon>
        <taxon>Metazoa</taxon>
        <taxon>Porifera</taxon>
        <taxon>Demospongiae</taxon>
        <taxon>Heteroscleromorpha</taxon>
        <taxon>Haplosclerida</taxon>
        <taxon>Niphatidae</taxon>
        <taxon>Amphimedon</taxon>
    </lineage>
</organism>
<evidence type="ECO:0000313" key="1">
    <source>
        <dbReference type="EnsemblMetazoa" id="Aqu2.1.39494_001"/>
    </source>
</evidence>
<dbReference type="AlphaFoldDB" id="A0A1X7VI52"/>
<sequence>MKNLHKHKGLIFAHVCAHTRKKNSRDHLLIAKAQASSSVPESKEDQFVETIRGDGRTYNIDSEISIDGNETGMLKVLGSVNVGLSDPAMKMTVPPTVVLSPIVLIHVQWTLTILEAFQSFQGIGIRLFMASGGSNKAHP</sequence>
<proteinExistence type="predicted"/>
<dbReference type="EnsemblMetazoa" id="Aqu2.1.39494_001">
    <property type="protein sequence ID" value="Aqu2.1.39494_001"/>
    <property type="gene ID" value="Aqu2.1.39494"/>
</dbReference>
<dbReference type="InParanoid" id="A0A1X7VI52"/>
<protein>
    <submittedName>
        <fullName evidence="1">Uncharacterized protein</fullName>
    </submittedName>
</protein>
<accession>A0A1X7VI52</accession>
<name>A0A1X7VI52_AMPQE</name>